<dbReference type="InterPro" id="IPR005162">
    <property type="entry name" value="Retrotrans_gag_dom"/>
</dbReference>
<dbReference type="Pfam" id="PF03732">
    <property type="entry name" value="Retrotrans_gag"/>
    <property type="match status" value="1"/>
</dbReference>
<accession>A0AA88A0T7</accession>
<dbReference type="EMBL" id="BTGU01002204">
    <property type="protein sequence ID" value="GMN35351.1"/>
    <property type="molecule type" value="Genomic_DNA"/>
</dbReference>
<evidence type="ECO:0000313" key="5">
    <source>
        <dbReference type="EMBL" id="GMN35351.1"/>
    </source>
</evidence>
<comment type="caution">
    <text evidence="3">The sequence shown here is derived from an EMBL/GenBank/DDBJ whole genome shotgun (WGS) entry which is preliminary data.</text>
</comment>
<evidence type="ECO:0000259" key="1">
    <source>
        <dbReference type="Pfam" id="PF03732"/>
    </source>
</evidence>
<evidence type="ECO:0000313" key="4">
    <source>
        <dbReference type="EMBL" id="GMN35335.1"/>
    </source>
</evidence>
<name>A0AA88A0T7_FICCA</name>
<feature type="domain" description="Retrotransposon gag" evidence="1">
    <location>
        <begin position="43"/>
        <end position="129"/>
    </location>
</feature>
<gene>
    <name evidence="2" type="ORF">TIFTF001_042204</name>
    <name evidence="3" type="ORF">TIFTF001_042206</name>
    <name evidence="4" type="ORF">TIFTF001_042208</name>
    <name evidence="5" type="ORF">TIFTF001_042210</name>
</gene>
<evidence type="ECO:0000313" key="3">
    <source>
        <dbReference type="EMBL" id="GMN35326.1"/>
    </source>
</evidence>
<dbReference type="Proteomes" id="UP001187192">
    <property type="component" value="Unassembled WGS sequence"/>
</dbReference>
<evidence type="ECO:0000313" key="2">
    <source>
        <dbReference type="EMBL" id="GMN35310.1"/>
    </source>
</evidence>
<dbReference type="EMBL" id="BTGU01002202">
    <property type="protein sequence ID" value="GMN35326.1"/>
    <property type="molecule type" value="Genomic_DNA"/>
</dbReference>
<dbReference type="EMBL" id="BTGU01002203">
    <property type="protein sequence ID" value="GMN35335.1"/>
    <property type="molecule type" value="Genomic_DNA"/>
</dbReference>
<organism evidence="3 6">
    <name type="scientific">Ficus carica</name>
    <name type="common">Common fig</name>
    <dbReference type="NCBI Taxonomy" id="3494"/>
    <lineage>
        <taxon>Eukaryota</taxon>
        <taxon>Viridiplantae</taxon>
        <taxon>Streptophyta</taxon>
        <taxon>Embryophyta</taxon>
        <taxon>Tracheophyta</taxon>
        <taxon>Spermatophyta</taxon>
        <taxon>Magnoliopsida</taxon>
        <taxon>eudicotyledons</taxon>
        <taxon>Gunneridae</taxon>
        <taxon>Pentapetalae</taxon>
        <taxon>rosids</taxon>
        <taxon>fabids</taxon>
        <taxon>Rosales</taxon>
        <taxon>Moraceae</taxon>
        <taxon>Ficeae</taxon>
        <taxon>Ficus</taxon>
    </lineage>
</organism>
<sequence>MKPPELEGSTDPLEAEEWLTSLQIVLNYMDLTEQEKVFCASYVMKKDAHYWWETVQMRRNVLEMTWNDFIKEFNEKFYNRMAMKAQQNEFNNNKQGTVSVIEAICKFDQLAQFCPHLMPTKDERVRRMLDMFHPEIAIVIDSGERPPTTIAESVERALCDVLLKLSKRGLSSLKKIRKRSRNQNRTEEINQIARETGPTLMAITLIRTTTSESEILIETTTRKTSPRRRTTLFTLHAPSVGRNIKVNANSAQILVTYVASMVTLPRIAITTSRIRLGRIS</sequence>
<protein>
    <recommendedName>
        <fullName evidence="1">Retrotransposon gag domain-containing protein</fullName>
    </recommendedName>
</protein>
<keyword evidence="6" id="KW-1185">Reference proteome</keyword>
<evidence type="ECO:0000313" key="6">
    <source>
        <dbReference type="Proteomes" id="UP001187192"/>
    </source>
</evidence>
<proteinExistence type="predicted"/>
<reference evidence="3" key="1">
    <citation type="submission" date="2023-07" db="EMBL/GenBank/DDBJ databases">
        <title>draft genome sequence of fig (Ficus carica).</title>
        <authorList>
            <person name="Takahashi T."/>
            <person name="Nishimura K."/>
        </authorList>
    </citation>
    <scope>NUCLEOTIDE SEQUENCE</scope>
</reference>
<dbReference type="EMBL" id="BTGU01002201">
    <property type="protein sequence ID" value="GMN35310.1"/>
    <property type="molecule type" value="Genomic_DNA"/>
</dbReference>
<dbReference type="AlphaFoldDB" id="A0AA88A0T7"/>